<dbReference type="GO" id="GO:0000287">
    <property type="term" value="F:magnesium ion binding"/>
    <property type="evidence" value="ECO:0007669"/>
    <property type="project" value="UniProtKB-UniRule"/>
</dbReference>
<reference evidence="7 8" key="1">
    <citation type="submission" date="2018-10" db="EMBL/GenBank/DDBJ databases">
        <title>Isolation of pseudouridimycin from Streptomyces albus DSM 40763.</title>
        <authorList>
            <person name="Rosenqvist P."/>
            <person name="Metsae-Ketelae M."/>
            <person name="Virta P."/>
        </authorList>
    </citation>
    <scope>NUCLEOTIDE SEQUENCE [LARGE SCALE GENOMIC DNA]</scope>
    <source>
        <strain evidence="7 8">DSM 40763</strain>
    </source>
</reference>
<feature type="binding site" evidence="6">
    <location>
        <position position="17"/>
    </location>
    <ligand>
        <name>Mg(2+)</name>
        <dbReference type="ChEBI" id="CHEBI:18420"/>
    </ligand>
</feature>
<keyword evidence="4 6" id="KW-0255">Endonuclease</keyword>
<comment type="cofactor">
    <cofactor evidence="6">
        <name>Mg(2+)</name>
        <dbReference type="ChEBI" id="CHEBI:18420"/>
    </cofactor>
</comment>
<dbReference type="Gene3D" id="3.30.2170.10">
    <property type="entry name" value="archaeoglobus fulgidus dsm 4304 superfamily"/>
    <property type="match status" value="1"/>
</dbReference>
<evidence type="ECO:0000256" key="4">
    <source>
        <dbReference type="ARBA" id="ARBA00022759"/>
    </source>
</evidence>
<dbReference type="Proteomes" id="UP000298111">
    <property type="component" value="Unassembled WGS sequence"/>
</dbReference>
<evidence type="ECO:0000256" key="2">
    <source>
        <dbReference type="ARBA" id="ARBA00022490"/>
    </source>
</evidence>
<accession>A0A6C1CC40</accession>
<keyword evidence="2 6" id="KW-0963">Cytoplasm</keyword>
<dbReference type="EMBL" id="RCIY01000044">
    <property type="protein sequence ID" value="TGG85695.1"/>
    <property type="molecule type" value="Genomic_DNA"/>
</dbReference>
<sequence>MGPGPAPEEVRTVAGVDVAYADDGTLVAAAVVLETAGLTVVEESVHAGRAQFPYVPGLLAFRELPSVMAALDGLAHRPDVLVCDGYGIAHPRRAGLAVHLGVLTGIPCYGVAKTPFLFDYEQPGFDRGATSPLTIDGEQVGCALRTQDGVKPVFVSVGSGIGLPHATALTLRLAPAYRQPETTRRADRLGRARLASLT</sequence>
<feature type="binding site" evidence="6">
    <location>
        <position position="84"/>
    </location>
    <ligand>
        <name>Mg(2+)</name>
        <dbReference type="ChEBI" id="CHEBI:18420"/>
    </ligand>
</feature>
<dbReference type="GO" id="GO:0003727">
    <property type="term" value="F:single-stranded RNA binding"/>
    <property type="evidence" value="ECO:0007669"/>
    <property type="project" value="TreeGrafter"/>
</dbReference>
<dbReference type="AlphaFoldDB" id="A0A6C1CC40"/>
<organism evidence="7 8">
    <name type="scientific">Streptomyces albus</name>
    <dbReference type="NCBI Taxonomy" id="1888"/>
    <lineage>
        <taxon>Bacteria</taxon>
        <taxon>Bacillati</taxon>
        <taxon>Actinomycetota</taxon>
        <taxon>Actinomycetes</taxon>
        <taxon>Kitasatosporales</taxon>
        <taxon>Streptomycetaceae</taxon>
        <taxon>Streptomyces</taxon>
    </lineage>
</organism>
<keyword evidence="6" id="KW-0227">DNA damage</keyword>
<comment type="function">
    <text evidence="6">DNA repair enzyme involved in the repair of deaminated bases. Selectively cleaves double-stranded DNA at the second phosphodiester bond 3' to a deoxyinosine leaving behind the intact lesion on the nicked DNA.</text>
</comment>
<keyword evidence="3 6" id="KW-0540">Nuclease</keyword>
<keyword evidence="6" id="KW-0234">DNA repair</keyword>
<feature type="site" description="Interaction with target DNA" evidence="6">
    <location>
        <position position="54"/>
    </location>
</feature>
<comment type="caution">
    <text evidence="7">The sequence shown here is derived from an EMBL/GenBank/DDBJ whole genome shotgun (WGS) entry which is preliminary data.</text>
</comment>
<name>A0A6C1CC40_9ACTN</name>
<dbReference type="GO" id="GO:0043737">
    <property type="term" value="F:deoxyribonuclease V activity"/>
    <property type="evidence" value="ECO:0007669"/>
    <property type="project" value="UniProtKB-UniRule"/>
</dbReference>
<comment type="subcellular location">
    <subcellularLocation>
        <location evidence="1 6">Cytoplasm</location>
    </subcellularLocation>
</comment>
<evidence type="ECO:0000313" key="7">
    <source>
        <dbReference type="EMBL" id="TGG85695.1"/>
    </source>
</evidence>
<proteinExistence type="inferred from homology"/>
<keyword evidence="6" id="KW-0460">Magnesium</keyword>
<dbReference type="CDD" id="cd06559">
    <property type="entry name" value="Endonuclease_V"/>
    <property type="match status" value="1"/>
</dbReference>
<dbReference type="GO" id="GO:0006281">
    <property type="term" value="P:DNA repair"/>
    <property type="evidence" value="ECO:0007669"/>
    <property type="project" value="UniProtKB-UniRule"/>
</dbReference>
<dbReference type="GO" id="GO:0005737">
    <property type="term" value="C:cytoplasm"/>
    <property type="evidence" value="ECO:0007669"/>
    <property type="project" value="UniProtKB-SubCell"/>
</dbReference>
<dbReference type="PANTHER" id="PTHR28511:SF1">
    <property type="entry name" value="ENDONUCLEASE V"/>
    <property type="match status" value="1"/>
</dbReference>
<evidence type="ECO:0000256" key="1">
    <source>
        <dbReference type="ARBA" id="ARBA00004496"/>
    </source>
</evidence>
<evidence type="ECO:0000256" key="6">
    <source>
        <dbReference type="HAMAP-Rule" id="MF_00801"/>
    </source>
</evidence>
<dbReference type="HAMAP" id="MF_00801">
    <property type="entry name" value="Endonuclease_5"/>
    <property type="match status" value="1"/>
</dbReference>
<dbReference type="PANTHER" id="PTHR28511">
    <property type="entry name" value="ENDONUCLEASE V"/>
    <property type="match status" value="1"/>
</dbReference>
<protein>
    <recommendedName>
        <fullName evidence="6">Endonuclease V</fullName>
        <ecNumber evidence="6">3.1.21.7</ecNumber>
    </recommendedName>
    <alternativeName>
        <fullName evidence="6">Deoxyinosine 3'endonuclease</fullName>
    </alternativeName>
    <alternativeName>
        <fullName evidence="6">Deoxyribonuclease V</fullName>
        <shortName evidence="6">DNase V</shortName>
    </alternativeName>
</protein>
<keyword evidence="6" id="KW-0479">Metal-binding</keyword>
<dbReference type="EC" id="3.1.21.7" evidence="6"/>
<evidence type="ECO:0000256" key="5">
    <source>
        <dbReference type="ARBA" id="ARBA00022801"/>
    </source>
</evidence>
<dbReference type="InterPro" id="IPR007581">
    <property type="entry name" value="Endonuclease-V"/>
</dbReference>
<evidence type="ECO:0000313" key="8">
    <source>
        <dbReference type="Proteomes" id="UP000298111"/>
    </source>
</evidence>
<dbReference type="Pfam" id="PF04493">
    <property type="entry name" value="Endonuclease_5"/>
    <property type="match status" value="1"/>
</dbReference>
<comment type="catalytic activity">
    <reaction evidence="6">
        <text>Endonucleolytic cleavage at apurinic or apyrimidinic sites to products with a 5'-phosphate.</text>
        <dbReference type="EC" id="3.1.21.7"/>
    </reaction>
</comment>
<gene>
    <name evidence="6" type="primary">nfi</name>
    <name evidence="7" type="ORF">D8771_10190</name>
</gene>
<comment type="similarity">
    <text evidence="6">Belongs to the endonuclease V family.</text>
</comment>
<evidence type="ECO:0000256" key="3">
    <source>
        <dbReference type="ARBA" id="ARBA00022722"/>
    </source>
</evidence>
<keyword evidence="5 6" id="KW-0378">Hydrolase</keyword>
<dbReference type="GO" id="GO:0016891">
    <property type="term" value="F:RNA endonuclease activity producing 5'-phosphomonoesters, hydrolytic mechanism"/>
    <property type="evidence" value="ECO:0007669"/>
    <property type="project" value="TreeGrafter"/>
</dbReference>